<dbReference type="STRING" id="151549.A0A4C1WNL3"/>
<accession>A0A4C1WNL3</accession>
<evidence type="ECO:0000256" key="1">
    <source>
        <dbReference type="SAM" id="Phobius"/>
    </source>
</evidence>
<protein>
    <submittedName>
        <fullName evidence="2">Probable RNA-directed DNA polymerase from transposon X-element</fullName>
    </submittedName>
</protein>
<gene>
    <name evidence="2" type="ORF">EVAR_35803_1</name>
</gene>
<evidence type="ECO:0000313" key="3">
    <source>
        <dbReference type="Proteomes" id="UP000299102"/>
    </source>
</evidence>
<keyword evidence="2" id="KW-0548">Nucleotidyltransferase</keyword>
<dbReference type="EMBL" id="BGZK01000606">
    <property type="protein sequence ID" value="GBP52613.1"/>
    <property type="molecule type" value="Genomic_DNA"/>
</dbReference>
<dbReference type="Gene3D" id="3.60.10.10">
    <property type="entry name" value="Endonuclease/exonuclease/phosphatase"/>
    <property type="match status" value="1"/>
</dbReference>
<dbReference type="GO" id="GO:0003964">
    <property type="term" value="F:RNA-directed DNA polymerase activity"/>
    <property type="evidence" value="ECO:0007669"/>
    <property type="project" value="UniProtKB-KW"/>
</dbReference>
<keyword evidence="2" id="KW-0808">Transferase</keyword>
<keyword evidence="2" id="KW-0695">RNA-directed DNA polymerase</keyword>
<comment type="caution">
    <text evidence="2">The sequence shown here is derived from an EMBL/GenBank/DDBJ whole genome shotgun (WGS) entry which is preliminary data.</text>
</comment>
<dbReference type="InterPro" id="IPR036691">
    <property type="entry name" value="Endo/exonu/phosph_ase_sf"/>
</dbReference>
<dbReference type="AlphaFoldDB" id="A0A4C1WNL3"/>
<keyword evidence="1" id="KW-0812">Transmembrane</keyword>
<keyword evidence="3" id="KW-1185">Reference proteome</keyword>
<keyword evidence="1" id="KW-0472">Membrane</keyword>
<name>A0A4C1WNL3_EUMVA</name>
<dbReference type="SUPFAM" id="SSF56219">
    <property type="entry name" value="DNase I-like"/>
    <property type="match status" value="1"/>
</dbReference>
<evidence type="ECO:0000313" key="2">
    <source>
        <dbReference type="EMBL" id="GBP52613.1"/>
    </source>
</evidence>
<dbReference type="PANTHER" id="PTHR19446">
    <property type="entry name" value="REVERSE TRANSCRIPTASES"/>
    <property type="match status" value="1"/>
</dbReference>
<organism evidence="2 3">
    <name type="scientific">Eumeta variegata</name>
    <name type="common">Bagworm moth</name>
    <name type="synonym">Eumeta japonica</name>
    <dbReference type="NCBI Taxonomy" id="151549"/>
    <lineage>
        <taxon>Eukaryota</taxon>
        <taxon>Metazoa</taxon>
        <taxon>Ecdysozoa</taxon>
        <taxon>Arthropoda</taxon>
        <taxon>Hexapoda</taxon>
        <taxon>Insecta</taxon>
        <taxon>Pterygota</taxon>
        <taxon>Neoptera</taxon>
        <taxon>Endopterygota</taxon>
        <taxon>Lepidoptera</taxon>
        <taxon>Glossata</taxon>
        <taxon>Ditrysia</taxon>
        <taxon>Tineoidea</taxon>
        <taxon>Psychidae</taxon>
        <taxon>Oiketicinae</taxon>
        <taxon>Eumeta</taxon>
    </lineage>
</organism>
<feature type="transmembrane region" description="Helical" evidence="1">
    <location>
        <begin position="6"/>
        <end position="26"/>
    </location>
</feature>
<dbReference type="OrthoDB" id="6626419at2759"/>
<dbReference type="Proteomes" id="UP000299102">
    <property type="component" value="Unassembled WGS sequence"/>
</dbReference>
<keyword evidence="1" id="KW-1133">Transmembrane helix</keyword>
<reference evidence="2 3" key="1">
    <citation type="journal article" date="2019" name="Commun. Biol.">
        <title>The bagworm genome reveals a unique fibroin gene that provides high tensile strength.</title>
        <authorList>
            <person name="Kono N."/>
            <person name="Nakamura H."/>
            <person name="Ohtoshi R."/>
            <person name="Tomita M."/>
            <person name="Numata K."/>
            <person name="Arakawa K."/>
        </authorList>
    </citation>
    <scope>NUCLEOTIDE SEQUENCE [LARGE SCALE GENOMIC DNA]</scope>
</reference>
<sequence>MLATLLSELAMTGYGTIVIVSIYLLPSKALLRSDLKTLFALGDAVILFGDFNCKHTDWRCPISNTNGRFKSNSGPDAVYGPMVAHIWSRPSILHITLTKGVSLKDPINHVRTVVERSSWVVLVTIDRRKLPADASKLLRVKNAGLRCAHAYPAAENSVEYYCSHTLPPHDIHHIQDIEEEVRQKISLEPQDDQPPVSFNEVQKLVKNLKTNKAPGLDGISNKAIKCFPLQLLSLLTAIFNVCLKNCHFPPIWKEAEVNGIHKPGKPSDLVICRPISFLSGLGKLYEKILKARLSEHLFGNGLIINEQFGFRLNHF</sequence>
<proteinExistence type="predicted"/>